<dbReference type="RefSeq" id="WP_377549717.1">
    <property type="nucleotide sequence ID" value="NZ_JBHSBN010000019.1"/>
</dbReference>
<gene>
    <name evidence="1" type="ORF">ACFOX0_23590</name>
</gene>
<protein>
    <submittedName>
        <fullName evidence="1">Uncharacterized protein</fullName>
    </submittedName>
</protein>
<accession>A0ABV8KRW4</accession>
<evidence type="ECO:0000313" key="2">
    <source>
        <dbReference type="Proteomes" id="UP001595868"/>
    </source>
</evidence>
<comment type="caution">
    <text evidence="1">The sequence shown here is derived from an EMBL/GenBank/DDBJ whole genome shotgun (WGS) entry which is preliminary data.</text>
</comment>
<evidence type="ECO:0000313" key="1">
    <source>
        <dbReference type="EMBL" id="MFC4108900.1"/>
    </source>
</evidence>
<dbReference type="EMBL" id="JBHSBN010000019">
    <property type="protein sequence ID" value="MFC4108900.1"/>
    <property type="molecule type" value="Genomic_DNA"/>
</dbReference>
<dbReference type="Proteomes" id="UP001595868">
    <property type="component" value="Unassembled WGS sequence"/>
</dbReference>
<name>A0ABV8KRW4_9ACTN</name>
<organism evidence="1 2">
    <name type="scientific">Micromonospora zhanjiangensis</name>
    <dbReference type="NCBI Taxonomy" id="1522057"/>
    <lineage>
        <taxon>Bacteria</taxon>
        <taxon>Bacillati</taxon>
        <taxon>Actinomycetota</taxon>
        <taxon>Actinomycetes</taxon>
        <taxon>Micromonosporales</taxon>
        <taxon>Micromonosporaceae</taxon>
        <taxon>Micromonospora</taxon>
    </lineage>
</organism>
<reference evidence="2" key="1">
    <citation type="journal article" date="2019" name="Int. J. Syst. Evol. Microbiol.">
        <title>The Global Catalogue of Microorganisms (GCM) 10K type strain sequencing project: providing services to taxonomists for standard genome sequencing and annotation.</title>
        <authorList>
            <consortium name="The Broad Institute Genomics Platform"/>
            <consortium name="The Broad Institute Genome Sequencing Center for Infectious Disease"/>
            <person name="Wu L."/>
            <person name="Ma J."/>
        </authorList>
    </citation>
    <scope>NUCLEOTIDE SEQUENCE [LARGE SCALE GENOMIC DNA]</scope>
    <source>
        <strain evidence="2">2902at01</strain>
    </source>
</reference>
<proteinExistence type="predicted"/>
<sequence>MRDYRDSILGMYAYLAACLNEAREDLRDLAPSAPAPDLWPRFMGWPPTRRRRYF</sequence>
<keyword evidence="2" id="KW-1185">Reference proteome</keyword>